<dbReference type="Pfam" id="PF01229">
    <property type="entry name" value="Glyco_hydro_39"/>
    <property type="match status" value="1"/>
</dbReference>
<dbReference type="Proteomes" id="UP000287605">
    <property type="component" value="Unassembled WGS sequence"/>
</dbReference>
<feature type="domain" description="HTH araC/xylS-type" evidence="7">
    <location>
        <begin position="167"/>
        <end position="265"/>
    </location>
</feature>
<gene>
    <name evidence="8" type="ORF">CBF29_09460</name>
</gene>
<dbReference type="PANTHER" id="PTHR43280">
    <property type="entry name" value="ARAC-FAMILY TRANSCRIPTIONAL REGULATOR"/>
    <property type="match status" value="1"/>
</dbReference>
<name>A0A430AQV6_9ENTE</name>
<evidence type="ECO:0000256" key="6">
    <source>
        <dbReference type="ARBA" id="ARBA00023295"/>
    </source>
</evidence>
<dbReference type="InterPro" id="IPR009057">
    <property type="entry name" value="Homeodomain-like_sf"/>
</dbReference>
<evidence type="ECO:0000313" key="9">
    <source>
        <dbReference type="Proteomes" id="UP000287605"/>
    </source>
</evidence>
<dbReference type="PROSITE" id="PS01124">
    <property type="entry name" value="HTH_ARAC_FAMILY_2"/>
    <property type="match status" value="1"/>
</dbReference>
<evidence type="ECO:0000256" key="1">
    <source>
        <dbReference type="ARBA" id="ARBA00008875"/>
    </source>
</evidence>
<dbReference type="SUPFAM" id="SSF51011">
    <property type="entry name" value="Glycosyl hydrolase domain"/>
    <property type="match status" value="1"/>
</dbReference>
<dbReference type="InterPro" id="IPR013096">
    <property type="entry name" value="Cupin_2"/>
</dbReference>
<dbReference type="PANTHER" id="PTHR43280:SF2">
    <property type="entry name" value="HTH-TYPE TRANSCRIPTIONAL REGULATOR EXSA"/>
    <property type="match status" value="1"/>
</dbReference>
<dbReference type="OrthoDB" id="9776971at2"/>
<dbReference type="SUPFAM" id="SSF51445">
    <property type="entry name" value="(Trans)glycosidases"/>
    <property type="match status" value="1"/>
</dbReference>
<dbReference type="Pfam" id="PF07883">
    <property type="entry name" value="Cupin_2"/>
    <property type="match status" value="1"/>
</dbReference>
<dbReference type="Pfam" id="PF12833">
    <property type="entry name" value="HTH_18"/>
    <property type="match status" value="1"/>
</dbReference>
<keyword evidence="5" id="KW-0804">Transcription</keyword>
<proteinExistence type="inferred from homology"/>
<dbReference type="InterPro" id="IPR011051">
    <property type="entry name" value="RmlC_Cupin_sf"/>
</dbReference>
<dbReference type="GO" id="GO:0016798">
    <property type="term" value="F:hydrolase activity, acting on glycosyl bonds"/>
    <property type="evidence" value="ECO:0007669"/>
    <property type="project" value="UniProtKB-KW"/>
</dbReference>
<dbReference type="Gene3D" id="2.60.40.1500">
    <property type="entry name" value="Glycosyl hydrolase domain, family 39"/>
    <property type="match status" value="1"/>
</dbReference>
<dbReference type="Gene3D" id="2.60.120.10">
    <property type="entry name" value="Jelly Rolls"/>
    <property type="match status" value="1"/>
</dbReference>
<dbReference type="SMART" id="SM00342">
    <property type="entry name" value="HTH_ARAC"/>
    <property type="match status" value="1"/>
</dbReference>
<evidence type="ECO:0000313" key="8">
    <source>
        <dbReference type="EMBL" id="RSU10511.1"/>
    </source>
</evidence>
<comment type="caution">
    <text evidence="8">The sequence shown here is derived from an EMBL/GenBank/DDBJ whole genome shotgun (WGS) entry which is preliminary data.</text>
</comment>
<dbReference type="InterPro" id="IPR014710">
    <property type="entry name" value="RmlC-like_jellyroll"/>
</dbReference>
<evidence type="ECO:0000256" key="3">
    <source>
        <dbReference type="ARBA" id="ARBA00023015"/>
    </source>
</evidence>
<protein>
    <recommendedName>
        <fullName evidence="7">HTH araC/xylS-type domain-containing protein</fullName>
    </recommendedName>
</protein>
<evidence type="ECO:0000259" key="7">
    <source>
        <dbReference type="PROSITE" id="PS01124"/>
    </source>
</evidence>
<dbReference type="AlphaFoldDB" id="A0A430AQV6"/>
<comment type="similarity">
    <text evidence="1">Belongs to the glycosyl hydrolase 39 family.</text>
</comment>
<accession>A0A430AQV6</accession>
<dbReference type="Gene3D" id="3.20.20.80">
    <property type="entry name" value="Glycosidases"/>
    <property type="match status" value="1"/>
</dbReference>
<dbReference type="InterPro" id="IPR018060">
    <property type="entry name" value="HTH_AraC"/>
</dbReference>
<dbReference type="InterPro" id="IPR049166">
    <property type="entry name" value="GH39_cat"/>
</dbReference>
<reference evidence="8 9" key="1">
    <citation type="submission" date="2017-05" db="EMBL/GenBank/DDBJ databases">
        <title>Vagococcus spp. assemblies.</title>
        <authorList>
            <person name="Gulvik C.A."/>
        </authorList>
    </citation>
    <scope>NUCLEOTIDE SEQUENCE [LARGE SCALE GENOMIC DNA]</scope>
    <source>
        <strain evidence="8 9">CCUG 51432</strain>
    </source>
</reference>
<dbReference type="InterPro" id="IPR020449">
    <property type="entry name" value="Tscrpt_reg_AraC-type_HTH"/>
</dbReference>
<keyword evidence="4" id="KW-0238">DNA-binding</keyword>
<dbReference type="GO" id="GO:0043565">
    <property type="term" value="F:sequence-specific DNA binding"/>
    <property type="evidence" value="ECO:0007669"/>
    <property type="project" value="InterPro"/>
</dbReference>
<sequence>MNSIFHDYNSEVEVRIYFNHSVGTHCHSEIEFIYVLEGELNVVVEKHDYILKSHDYLIINSNESHQYESVSYETLITEVHISYQLLKSIIKNKDIIFTNDSNMLDLRRENIGKIVKTLVNQIAIMEKGKNFKHFSLVYELIDELCKGYLVSTNQNERFKSNYDERISLIIDYINRNFSSDISLTEISEYFSMSPSYFSRFFKRNFSVNFSVYLVNQKLDKAYELIRDTDASITQIALECGFPNINSFTKAFKSRFDSLPSEYRRKLGIQKNETLMDRQESTKQTLEKLQKFMISNKSDFIQEETELIDISKKNHKRHKINKKFNDVITMGSAKDLLNSQIKSHILFLKKELKIKYVRFSDIFSQEMGIDITSHSEINFERIYEILDFLTENGLKIWLDLSVKNYNHRKDFFILKPIGDSDNVEMATSWKSLITMFIVNAIHRYGIDEVETWMFEICPDKTLQLDDDKKIFRFCIEIYKIFKDYSQKIIVGISGFDDNQLKKTYEFILKAKSKGIEFDFISLKLFPYQYDKNQNEIRSKDENFVLKQVKKYIDIFNFFTKPIYISEWNITKSNKSIINDSCYKGAYIVKNLIDIIDLDFKSIVYCAGSDASGQYFDTNNILNGISGLVTKSGIPKPSFFAFDFANRLDETMISKGKNYLLTERDDNHYTLLCHNYKHLNYLYYFKDEEEISLNNYDTIFENNTDKSIKIKLTGISNGIYQIEKYSVSEEKGSIMNEWKKFGYLDKMNKEQVDYLYRNILPDLTIETLKVSNNEIKFTIDLSANEICLMKITKNFWT</sequence>
<keyword evidence="2" id="KW-0378">Hydrolase</keyword>
<keyword evidence="6" id="KW-0326">Glycosidase</keyword>
<evidence type="ECO:0000256" key="4">
    <source>
        <dbReference type="ARBA" id="ARBA00023125"/>
    </source>
</evidence>
<keyword evidence="9" id="KW-1185">Reference proteome</keyword>
<evidence type="ECO:0000256" key="5">
    <source>
        <dbReference type="ARBA" id="ARBA00023163"/>
    </source>
</evidence>
<dbReference type="CDD" id="cd02209">
    <property type="entry name" value="cupin_XRE_C"/>
    <property type="match status" value="1"/>
</dbReference>
<dbReference type="EMBL" id="NGKA01000014">
    <property type="protein sequence ID" value="RSU10511.1"/>
    <property type="molecule type" value="Genomic_DNA"/>
</dbReference>
<dbReference type="Gene3D" id="1.10.10.60">
    <property type="entry name" value="Homeodomain-like"/>
    <property type="match status" value="2"/>
</dbReference>
<keyword evidence="3" id="KW-0805">Transcription regulation</keyword>
<dbReference type="GO" id="GO:0003700">
    <property type="term" value="F:DNA-binding transcription factor activity"/>
    <property type="evidence" value="ECO:0007669"/>
    <property type="project" value="InterPro"/>
</dbReference>
<dbReference type="SUPFAM" id="SSF51182">
    <property type="entry name" value="RmlC-like cupins"/>
    <property type="match status" value="1"/>
</dbReference>
<dbReference type="PRINTS" id="PR00032">
    <property type="entry name" value="HTHARAC"/>
</dbReference>
<dbReference type="RefSeq" id="WP_126809488.1">
    <property type="nucleotide sequence ID" value="NZ_NGKA01000014.1"/>
</dbReference>
<evidence type="ECO:0000256" key="2">
    <source>
        <dbReference type="ARBA" id="ARBA00022801"/>
    </source>
</evidence>
<organism evidence="8 9">
    <name type="scientific">Vagococcus elongatus</name>
    <dbReference type="NCBI Taxonomy" id="180344"/>
    <lineage>
        <taxon>Bacteria</taxon>
        <taxon>Bacillati</taxon>
        <taxon>Bacillota</taxon>
        <taxon>Bacilli</taxon>
        <taxon>Lactobacillales</taxon>
        <taxon>Enterococcaceae</taxon>
        <taxon>Vagococcus</taxon>
    </lineage>
</organism>
<dbReference type="SUPFAM" id="SSF46689">
    <property type="entry name" value="Homeodomain-like"/>
    <property type="match status" value="2"/>
</dbReference>
<dbReference type="InterPro" id="IPR017853">
    <property type="entry name" value="GH"/>
</dbReference>